<evidence type="ECO:0000313" key="1">
    <source>
        <dbReference type="EMBL" id="RKS59512.1"/>
    </source>
</evidence>
<keyword evidence="2" id="KW-1185">Reference proteome</keyword>
<organism evidence="1 2">
    <name type="scientific">Photorhabdus asymbiotica</name>
    <dbReference type="NCBI Taxonomy" id="291112"/>
    <lineage>
        <taxon>Bacteria</taxon>
        <taxon>Pseudomonadati</taxon>
        <taxon>Pseudomonadota</taxon>
        <taxon>Gammaproteobacteria</taxon>
        <taxon>Enterobacterales</taxon>
        <taxon>Morganellaceae</taxon>
        <taxon>Photorhabdus</taxon>
    </lineage>
</organism>
<accession>A0ABX9SN94</accession>
<protein>
    <submittedName>
        <fullName evidence="1">Uncharacterized protein</fullName>
    </submittedName>
</protein>
<proteinExistence type="predicted"/>
<gene>
    <name evidence="1" type="ORF">BDD30_1588</name>
</gene>
<dbReference type="Proteomes" id="UP000280955">
    <property type="component" value="Unassembled WGS sequence"/>
</dbReference>
<name>A0ABX9SN94_9GAMM</name>
<reference evidence="1 2" key="1">
    <citation type="submission" date="2018-10" db="EMBL/GenBank/DDBJ databases">
        <title>Genomic Encyclopedia of Archaeal and Bacterial Type Strains, Phase II (KMG-II): from individual species to whole genera.</title>
        <authorList>
            <person name="Goeker M."/>
        </authorList>
    </citation>
    <scope>NUCLEOTIDE SEQUENCE [LARGE SCALE GENOMIC DNA]</scope>
    <source>
        <strain evidence="1 2">DSM 15149</strain>
    </source>
</reference>
<sequence>MNDLEYWSECISDGAGDCDLVLTKEQVKSLAESVMGGA</sequence>
<evidence type="ECO:0000313" key="2">
    <source>
        <dbReference type="Proteomes" id="UP000280955"/>
    </source>
</evidence>
<comment type="caution">
    <text evidence="1">The sequence shown here is derived from an EMBL/GenBank/DDBJ whole genome shotgun (WGS) entry which is preliminary data.</text>
</comment>
<dbReference type="EMBL" id="RBLJ01000002">
    <property type="protein sequence ID" value="RKS59512.1"/>
    <property type="molecule type" value="Genomic_DNA"/>
</dbReference>